<evidence type="ECO:0000256" key="3">
    <source>
        <dbReference type="ARBA" id="ARBA00022792"/>
    </source>
</evidence>
<evidence type="ECO:0000313" key="9">
    <source>
        <dbReference type="Proteomes" id="UP001374584"/>
    </source>
</evidence>
<dbReference type="GO" id="GO:0005743">
    <property type="term" value="C:mitochondrial inner membrane"/>
    <property type="evidence" value="ECO:0007669"/>
    <property type="project" value="UniProtKB-SubCell"/>
</dbReference>
<keyword evidence="2" id="KW-0812">Transmembrane</keyword>
<dbReference type="PANTHER" id="PTHR28492:SF1">
    <property type="entry name" value="UBIQUINOL-CYTOCHROME-C REDUCTASE COMPLEX ASSEMBLY FACTOR 6"/>
    <property type="match status" value="1"/>
</dbReference>
<comment type="similarity">
    <text evidence="7">Belongs to the UQCC6 family.</text>
</comment>
<dbReference type="GO" id="GO:0034551">
    <property type="term" value="P:mitochondrial respiratory chain complex III assembly"/>
    <property type="evidence" value="ECO:0007669"/>
    <property type="project" value="InterPro"/>
</dbReference>
<evidence type="ECO:0000256" key="1">
    <source>
        <dbReference type="ARBA" id="ARBA00004434"/>
    </source>
</evidence>
<protein>
    <submittedName>
        <fullName evidence="8">Uncharacterized protein</fullName>
    </submittedName>
</protein>
<evidence type="ECO:0000256" key="7">
    <source>
        <dbReference type="ARBA" id="ARBA00044944"/>
    </source>
</evidence>
<evidence type="ECO:0000256" key="2">
    <source>
        <dbReference type="ARBA" id="ARBA00022692"/>
    </source>
</evidence>
<reference evidence="8 9" key="1">
    <citation type="submission" date="2024-01" db="EMBL/GenBank/DDBJ databases">
        <title>The genomes of 5 underutilized Papilionoideae crops provide insights into root nodulation and disease resistanc.</title>
        <authorList>
            <person name="Jiang F."/>
        </authorList>
    </citation>
    <scope>NUCLEOTIDE SEQUENCE [LARGE SCALE GENOMIC DNA]</scope>
    <source>
        <strain evidence="8">JINMINGXINNONG_FW02</strain>
        <tissue evidence="8">Leaves</tissue>
    </source>
</reference>
<dbReference type="Pfam" id="PF14990">
    <property type="entry name" value="DUF4516"/>
    <property type="match status" value="1"/>
</dbReference>
<dbReference type="EMBL" id="JAYMYR010000003">
    <property type="protein sequence ID" value="KAK7374833.1"/>
    <property type="molecule type" value="Genomic_DNA"/>
</dbReference>
<evidence type="ECO:0000256" key="4">
    <source>
        <dbReference type="ARBA" id="ARBA00022989"/>
    </source>
</evidence>
<name>A0AAN9NQ94_PHACN</name>
<organism evidence="8 9">
    <name type="scientific">Phaseolus coccineus</name>
    <name type="common">Scarlet runner bean</name>
    <name type="synonym">Phaseolus multiflorus</name>
    <dbReference type="NCBI Taxonomy" id="3886"/>
    <lineage>
        <taxon>Eukaryota</taxon>
        <taxon>Viridiplantae</taxon>
        <taxon>Streptophyta</taxon>
        <taxon>Embryophyta</taxon>
        <taxon>Tracheophyta</taxon>
        <taxon>Spermatophyta</taxon>
        <taxon>Magnoliopsida</taxon>
        <taxon>eudicotyledons</taxon>
        <taxon>Gunneridae</taxon>
        <taxon>Pentapetalae</taxon>
        <taxon>rosids</taxon>
        <taxon>fabids</taxon>
        <taxon>Fabales</taxon>
        <taxon>Fabaceae</taxon>
        <taxon>Papilionoideae</taxon>
        <taxon>50 kb inversion clade</taxon>
        <taxon>NPAAA clade</taxon>
        <taxon>indigoferoid/millettioid clade</taxon>
        <taxon>Phaseoleae</taxon>
        <taxon>Phaseolus</taxon>
    </lineage>
</organism>
<keyword evidence="4" id="KW-1133">Transmembrane helix</keyword>
<evidence type="ECO:0000313" key="8">
    <source>
        <dbReference type="EMBL" id="KAK7374833.1"/>
    </source>
</evidence>
<evidence type="ECO:0000256" key="6">
    <source>
        <dbReference type="ARBA" id="ARBA00023136"/>
    </source>
</evidence>
<keyword evidence="9" id="KW-1185">Reference proteome</keyword>
<evidence type="ECO:0000256" key="5">
    <source>
        <dbReference type="ARBA" id="ARBA00023128"/>
    </source>
</evidence>
<keyword evidence="3" id="KW-0999">Mitochondrion inner membrane</keyword>
<dbReference type="PANTHER" id="PTHR28492">
    <property type="entry name" value="HYPOTHETICAL PROTEIN LOC691921"/>
    <property type="match status" value="1"/>
</dbReference>
<dbReference type="AlphaFoldDB" id="A0AAN9NQ94"/>
<sequence length="145" mass="16194">MRPGLLLHRWSSSSVVIWLGFAELNFPFTSSLHIHVELPSRFLSRQPKKSTNPSPLVLGYDCSLLPAIVLYFCDTHGQKYFVRMNRKFGGGRQPTGTPSLAWSCVVVVFSLLAGASVVHNIYKPNLTLPPVDGVDRTKQKPDEKE</sequence>
<comment type="subcellular location">
    <subcellularLocation>
        <location evidence="1">Mitochondrion inner membrane</location>
        <topology evidence="1">Single-pass membrane protein</topology>
    </subcellularLocation>
</comment>
<dbReference type="Proteomes" id="UP001374584">
    <property type="component" value="Unassembled WGS sequence"/>
</dbReference>
<gene>
    <name evidence="8" type="ORF">VNO80_08276</name>
</gene>
<proteinExistence type="inferred from homology"/>
<accession>A0AAN9NQ94</accession>
<keyword evidence="5" id="KW-0496">Mitochondrion</keyword>
<comment type="caution">
    <text evidence="8">The sequence shown here is derived from an EMBL/GenBank/DDBJ whole genome shotgun (WGS) entry which is preliminary data.</text>
</comment>
<keyword evidence="6" id="KW-0472">Membrane</keyword>
<dbReference type="InterPro" id="IPR027858">
    <property type="entry name" value="BRAWNIN"/>
</dbReference>